<dbReference type="InterPro" id="IPR029044">
    <property type="entry name" value="Nucleotide-diphossugar_trans"/>
</dbReference>
<dbReference type="PANTHER" id="PTHR42883:SF2">
    <property type="entry name" value="THYMIDYLYLTRANSFERASE"/>
    <property type="match status" value="1"/>
</dbReference>
<name>A0A2G7HK25_9CLOT</name>
<keyword evidence="2" id="KW-0808">Transferase</keyword>
<accession>A0A2G7HK25</accession>
<dbReference type="AlphaFoldDB" id="A0A2G7HK25"/>
<dbReference type="CDD" id="cd04189">
    <property type="entry name" value="G1P_TT_long"/>
    <property type="match status" value="1"/>
</dbReference>
<dbReference type="Gene3D" id="2.160.10.10">
    <property type="entry name" value="Hexapeptide repeat proteins"/>
    <property type="match status" value="1"/>
</dbReference>
<reference evidence="2 3" key="1">
    <citation type="submission" date="2017-10" db="EMBL/GenBank/DDBJ databases">
        <title>Reclassification of Eubacterium combesii and discrepancies in the nomenclature of botulinum neurotoxin producing clostridia. Request for an Opinion.</title>
        <authorList>
            <person name="Dobritsa A.P."/>
            <person name="Kutumbaka K.K."/>
            <person name="Samadpour M."/>
        </authorList>
    </citation>
    <scope>NUCLEOTIDE SEQUENCE [LARGE SCALE GENOMIC DNA]</scope>
    <source>
        <strain evidence="2 3">DSM 20696</strain>
    </source>
</reference>
<dbReference type="Pfam" id="PF00483">
    <property type="entry name" value="NTP_transferase"/>
    <property type="match status" value="1"/>
</dbReference>
<dbReference type="GO" id="GO:0016740">
    <property type="term" value="F:transferase activity"/>
    <property type="evidence" value="ECO:0007669"/>
    <property type="project" value="UniProtKB-KW"/>
</dbReference>
<dbReference type="NCBIfam" id="TIGR01208">
    <property type="entry name" value="rmlA_long"/>
    <property type="match status" value="1"/>
</dbReference>
<sequence length="353" mass="39466">MKALILSGGTGTRLRPLTYTNAKQLLPLANKPILFYIIEKIVKAGIYDIGIIVGDTREEVKKMVGNGDRWGVKISYLYQPMPLGLAHAVKTASEFLMEDDFLMVLGDNVFNMELNKLIDRFYSNNANSALLLHKVENPSQYGVAVVEDTLIIKLVEKPKEFVSDLIITGVYIFDKSIFMAIDNIKPSQRGELEITDAIQKQLETGGRVTYELIQGWWKDTGQLQDILEANRLMLDEIDCEFKTLPQCNSVFMGKIQIGRNVIIENSTIIGPVAIADDTTITNSCIGPYTSIDKAVTVNDCEIDNCIILENAKIDGIHKRISGSLIGRKVQIKELHKRPFSHTFLLGDDSEINL</sequence>
<evidence type="ECO:0000313" key="3">
    <source>
        <dbReference type="Proteomes" id="UP000231322"/>
    </source>
</evidence>
<dbReference type="Gene3D" id="3.90.550.10">
    <property type="entry name" value="Spore Coat Polysaccharide Biosynthesis Protein SpsA, Chain A"/>
    <property type="match status" value="1"/>
</dbReference>
<keyword evidence="3" id="KW-1185">Reference proteome</keyword>
<dbReference type="InterPro" id="IPR005908">
    <property type="entry name" value="G1P_thy_trans_l"/>
</dbReference>
<dbReference type="Proteomes" id="UP000231322">
    <property type="component" value="Unassembled WGS sequence"/>
</dbReference>
<evidence type="ECO:0000259" key="1">
    <source>
        <dbReference type="Pfam" id="PF00483"/>
    </source>
</evidence>
<evidence type="ECO:0000313" key="2">
    <source>
        <dbReference type="EMBL" id="PIH05453.1"/>
    </source>
</evidence>
<feature type="domain" description="Nucleotidyl transferase" evidence="1">
    <location>
        <begin position="2"/>
        <end position="234"/>
    </location>
</feature>
<dbReference type="SUPFAM" id="SSF53448">
    <property type="entry name" value="Nucleotide-diphospho-sugar transferases"/>
    <property type="match status" value="1"/>
</dbReference>
<dbReference type="EMBL" id="PEIK01000002">
    <property type="protein sequence ID" value="PIH05453.1"/>
    <property type="molecule type" value="Genomic_DNA"/>
</dbReference>
<dbReference type="RefSeq" id="WP_099837890.1">
    <property type="nucleotide sequence ID" value="NZ_PEIK01000002.1"/>
</dbReference>
<gene>
    <name evidence="2" type="ORF">CS538_02885</name>
</gene>
<proteinExistence type="predicted"/>
<organism evidence="2 3">
    <name type="scientific">Clostridium combesii</name>
    <dbReference type="NCBI Taxonomy" id="39481"/>
    <lineage>
        <taxon>Bacteria</taxon>
        <taxon>Bacillati</taxon>
        <taxon>Bacillota</taxon>
        <taxon>Clostridia</taxon>
        <taxon>Eubacteriales</taxon>
        <taxon>Clostridiaceae</taxon>
        <taxon>Clostridium</taxon>
    </lineage>
</organism>
<dbReference type="PANTHER" id="PTHR42883">
    <property type="entry name" value="GLUCOSE-1-PHOSPHATE THYMIDYLTRANSFERASE"/>
    <property type="match status" value="1"/>
</dbReference>
<protein>
    <submittedName>
        <fullName evidence="2">Glucose-1-phosphate thymidylyltransferase</fullName>
    </submittedName>
</protein>
<comment type="caution">
    <text evidence="2">The sequence shown here is derived from an EMBL/GenBank/DDBJ whole genome shotgun (WGS) entry which is preliminary data.</text>
</comment>
<dbReference type="InterPro" id="IPR005835">
    <property type="entry name" value="NTP_transferase_dom"/>
</dbReference>